<dbReference type="SUPFAM" id="SSF159501">
    <property type="entry name" value="EreA/ChaN-like"/>
    <property type="match status" value="1"/>
</dbReference>
<name>A0AAJ5WQ50_9BACT</name>
<evidence type="ECO:0000313" key="1">
    <source>
        <dbReference type="EMBL" id="WEK34004.1"/>
    </source>
</evidence>
<dbReference type="EMBL" id="CP119311">
    <property type="protein sequence ID" value="WEK34004.1"/>
    <property type="molecule type" value="Genomic_DNA"/>
</dbReference>
<proteinExistence type="predicted"/>
<evidence type="ECO:0000313" key="2">
    <source>
        <dbReference type="Proteomes" id="UP001220610"/>
    </source>
</evidence>
<protein>
    <submittedName>
        <fullName evidence="1">Uncharacterized protein</fullName>
    </submittedName>
</protein>
<accession>A0AAJ5WQ50</accession>
<gene>
    <name evidence="1" type="ORF">P0Y53_16065</name>
</gene>
<reference evidence="1" key="1">
    <citation type="submission" date="2023-03" db="EMBL/GenBank/DDBJ databases">
        <title>Andean soil-derived lignocellulolytic bacterial consortium as a source of novel taxa and putative plastic-active enzymes.</title>
        <authorList>
            <person name="Diaz-Garcia L."/>
            <person name="Chuvochina M."/>
            <person name="Feuerriegel G."/>
            <person name="Bunk B."/>
            <person name="Sproer C."/>
            <person name="Streit W.R."/>
            <person name="Rodriguez L.M."/>
            <person name="Overmann J."/>
            <person name="Jimenez D.J."/>
        </authorList>
    </citation>
    <scope>NUCLEOTIDE SEQUENCE</scope>
    <source>
        <strain evidence="1">MAG 7</strain>
    </source>
</reference>
<dbReference type="Proteomes" id="UP001220610">
    <property type="component" value="Chromosome"/>
</dbReference>
<organism evidence="1 2">
    <name type="scientific">Candidatus Pseudobacter hemicellulosilyticus</name>
    <dbReference type="NCBI Taxonomy" id="3121375"/>
    <lineage>
        <taxon>Bacteria</taxon>
        <taxon>Pseudomonadati</taxon>
        <taxon>Bacteroidota</taxon>
        <taxon>Chitinophagia</taxon>
        <taxon>Chitinophagales</taxon>
        <taxon>Chitinophagaceae</taxon>
        <taxon>Pseudobacter</taxon>
    </lineage>
</organism>
<dbReference type="AlphaFoldDB" id="A0AAJ5WQ50"/>
<sequence>MNSLLLNAGKLILIPLLVLLAGCGRALKPERSVSSNQPPFNSSNEQAAPPAALPSWFLHADEQAVDAASQSVCYLRQLLFLTANIQQAASFGTNEGAMFGTVFCDAAARLHKLPLIRHYLWQYDTRLLPGRKADSAAQVVRQALSGSGPLDYVGTLFKAIGNSRIVMINENHFDWRHRAFTESLLDSFRARGFDLLALETLNHQQDVNSRKFANYYSGFYTRESVFANLVRTAAAKGFTLLAYEDSVNIDTVYTSDSGSYDSREWEQAKNIAAALEKYPGSKLLVHAGYGHISEHKSRIGRNMSMAELLRVKFGYEAVTINQTFLDDLSSGLKPVTDFPPGYYLVSKESLLPLDTALFMQCDHYIFNTIHHYPGEQLTGPDRGLRTIALAAFPLDSLLRASGLQATLEIYRQQELATAFPAPCFIKHISPSADLLPAVLAADDVRIPEQVYLPPGSYTVLLRSEKGDCYFQRPLVVE</sequence>